<dbReference type="InterPro" id="IPR023299">
    <property type="entry name" value="ATPase_P-typ_cyto_dom_N"/>
</dbReference>
<dbReference type="PANTHER" id="PTHR48085">
    <property type="entry name" value="CADMIUM/ZINC-TRANSPORTING ATPASE HMA2-RELATED"/>
    <property type="match status" value="1"/>
</dbReference>
<evidence type="ECO:0000256" key="8">
    <source>
        <dbReference type="ARBA" id="ARBA00023136"/>
    </source>
</evidence>
<dbReference type="SFLD" id="SFLDF00027">
    <property type="entry name" value="p-type_atpase"/>
    <property type="match status" value="1"/>
</dbReference>
<feature type="transmembrane region" description="Helical" evidence="11">
    <location>
        <begin position="6"/>
        <end position="23"/>
    </location>
</feature>
<comment type="subcellular location">
    <subcellularLocation>
        <location evidence="1">Cell envelope</location>
    </subcellularLocation>
    <subcellularLocation>
        <location evidence="11">Cell membrane</location>
    </subcellularLocation>
    <subcellularLocation>
        <location evidence="2">Membrane</location>
    </subcellularLocation>
</comment>
<evidence type="ECO:0000256" key="5">
    <source>
        <dbReference type="ARBA" id="ARBA00022723"/>
    </source>
</evidence>
<dbReference type="Pfam" id="PF00702">
    <property type="entry name" value="Hydrolase"/>
    <property type="match status" value="1"/>
</dbReference>
<comment type="similarity">
    <text evidence="3 11">Belongs to the cation transport ATPase (P-type) (TC 3.A.3) family. Type IB subfamily.</text>
</comment>
<dbReference type="InterPro" id="IPR023214">
    <property type="entry name" value="HAD_sf"/>
</dbReference>
<proteinExistence type="inferred from homology"/>
<keyword evidence="4 11" id="KW-0812">Transmembrane</keyword>
<dbReference type="Gene3D" id="3.40.50.1000">
    <property type="entry name" value="HAD superfamily/HAD-like"/>
    <property type="match status" value="1"/>
</dbReference>
<sequence>MLKRIVISLFLLIFGFVLSYFNFNELYSKISFLIAFILCGYSVVFAGLKSLANIFKGRFSKIFDENVLMSIACFGAFALGEWAEAAAIMVFYMIGEYFNDLAITRSKDAIKELVALRPRTALLLKEGICQEVLASEVKIGDEIELRAGMRVALDSEVISGKAFVDTSAITGESLPREVKTGDILLAGFVLKDGTLRAKASACESQSALARISKLIEHASANKSPHERFISRFARVYTPVVVILAGLIAFILPFIFDGGFEVWANRALIFLVISCPCALVISVPLAFFAGIGAASKSGILIRSSAVLSTLARSKSFIFDKTGTLTKGVFNLNLVCSDKLSDKDFIAHAAHATSSSNHPVAKSLGAAHAKMQPDCKLCGKYECNELSGLGVRAKSNSDELLAGNAKLMKDCSISDFEYSCEHEGSIIHLALNGRYKGHALLGDELKSGAKEMIEGLKNAGINTLMLTGDNEIAAKAVAKELGIDRFYAGLLPEQKLELLERELGGGVVAFVGDGINDAAALARADVGIAINAQDVAASAADVVIINSDIRALSKAFDIAKRSRGIAWENITFALGSKIVIMVLGAVGLAGIWAAVFADVGVSLLCVLNAIRAGRK</sequence>
<dbReference type="NCBIfam" id="TIGR01525">
    <property type="entry name" value="ATPase-IB_hvy"/>
    <property type="match status" value="1"/>
</dbReference>
<dbReference type="SUPFAM" id="SSF81653">
    <property type="entry name" value="Calcium ATPase, transduction domain A"/>
    <property type="match status" value="1"/>
</dbReference>
<name>A0ABT8T7Y2_9BACT</name>
<keyword evidence="11" id="KW-0067">ATP-binding</keyword>
<evidence type="ECO:0000256" key="4">
    <source>
        <dbReference type="ARBA" id="ARBA00022692"/>
    </source>
</evidence>
<comment type="catalytic activity">
    <reaction evidence="10">
        <text>Zn(2+)(in) + ATP + H2O = Zn(2+)(out) + ADP + phosphate + H(+)</text>
        <dbReference type="Rhea" id="RHEA:20621"/>
        <dbReference type="ChEBI" id="CHEBI:15377"/>
        <dbReference type="ChEBI" id="CHEBI:15378"/>
        <dbReference type="ChEBI" id="CHEBI:29105"/>
        <dbReference type="ChEBI" id="CHEBI:30616"/>
        <dbReference type="ChEBI" id="CHEBI:43474"/>
        <dbReference type="ChEBI" id="CHEBI:456216"/>
        <dbReference type="EC" id="7.2.2.12"/>
    </reaction>
</comment>
<evidence type="ECO:0000256" key="9">
    <source>
        <dbReference type="ARBA" id="ARBA00039097"/>
    </source>
</evidence>
<evidence type="ECO:0000256" key="10">
    <source>
        <dbReference type="ARBA" id="ARBA00047308"/>
    </source>
</evidence>
<dbReference type="EC" id="7.2.2.12" evidence="9"/>
<feature type="transmembrane region" description="Helical" evidence="11">
    <location>
        <begin position="563"/>
        <end position="583"/>
    </location>
</feature>
<feature type="transmembrane region" description="Helical" evidence="11">
    <location>
        <begin position="68"/>
        <end position="95"/>
    </location>
</feature>
<evidence type="ECO:0000313" key="14">
    <source>
        <dbReference type="Proteomes" id="UP001171111"/>
    </source>
</evidence>
<evidence type="ECO:0000256" key="11">
    <source>
        <dbReference type="RuleBase" id="RU362081"/>
    </source>
</evidence>
<dbReference type="SFLD" id="SFLDS00003">
    <property type="entry name" value="Haloacid_Dehalogenase"/>
    <property type="match status" value="1"/>
</dbReference>
<accession>A0ABT8T7Y2</accession>
<evidence type="ECO:0000256" key="7">
    <source>
        <dbReference type="ARBA" id="ARBA00022989"/>
    </source>
</evidence>
<feature type="transmembrane region" description="Helical" evidence="11">
    <location>
        <begin position="235"/>
        <end position="255"/>
    </location>
</feature>
<dbReference type="EMBL" id="JAULJQ010000004">
    <property type="protein sequence ID" value="MDO2409299.1"/>
    <property type="molecule type" value="Genomic_DNA"/>
</dbReference>
<organism evidence="13 14">
    <name type="scientific">Campylobacter magnus</name>
    <dbReference type="NCBI Taxonomy" id="3026462"/>
    <lineage>
        <taxon>Bacteria</taxon>
        <taxon>Pseudomonadati</taxon>
        <taxon>Campylobacterota</taxon>
        <taxon>Epsilonproteobacteria</taxon>
        <taxon>Campylobacterales</taxon>
        <taxon>Campylobacteraceae</taxon>
        <taxon>Campylobacter</taxon>
    </lineage>
</organism>
<dbReference type="PROSITE" id="PS00154">
    <property type="entry name" value="ATPASE_E1_E2"/>
    <property type="match status" value="1"/>
</dbReference>
<dbReference type="NCBIfam" id="TIGR01494">
    <property type="entry name" value="ATPase_P-type"/>
    <property type="match status" value="1"/>
</dbReference>
<dbReference type="InterPro" id="IPR001757">
    <property type="entry name" value="P_typ_ATPase"/>
</dbReference>
<keyword evidence="7 11" id="KW-1133">Transmembrane helix</keyword>
<dbReference type="InterPro" id="IPR051014">
    <property type="entry name" value="Cation_Transport_ATPase_IB"/>
</dbReference>
<dbReference type="PANTHER" id="PTHR48085:SF5">
    <property type="entry name" value="CADMIUM_ZINC-TRANSPORTING ATPASE HMA4-RELATED"/>
    <property type="match status" value="1"/>
</dbReference>
<dbReference type="Gene3D" id="2.70.150.10">
    <property type="entry name" value="Calcium-transporting ATPase, cytoplasmic transduction domain A"/>
    <property type="match status" value="1"/>
</dbReference>
<dbReference type="Pfam" id="PF00122">
    <property type="entry name" value="E1-E2_ATPase"/>
    <property type="match status" value="1"/>
</dbReference>
<dbReference type="InterPro" id="IPR044492">
    <property type="entry name" value="P_typ_ATPase_HD_dom"/>
</dbReference>
<feature type="transmembrane region" description="Helical" evidence="11">
    <location>
        <begin position="589"/>
        <end position="608"/>
    </location>
</feature>
<keyword evidence="5 11" id="KW-0479">Metal-binding</keyword>
<evidence type="ECO:0000259" key="12">
    <source>
        <dbReference type="Pfam" id="PF00122"/>
    </source>
</evidence>
<dbReference type="InterPro" id="IPR036412">
    <property type="entry name" value="HAD-like_sf"/>
</dbReference>
<dbReference type="SUPFAM" id="SSF81665">
    <property type="entry name" value="Calcium ATPase, transmembrane domain M"/>
    <property type="match status" value="1"/>
</dbReference>
<dbReference type="SUPFAM" id="SSF56784">
    <property type="entry name" value="HAD-like"/>
    <property type="match status" value="1"/>
</dbReference>
<keyword evidence="11" id="KW-1003">Cell membrane</keyword>
<dbReference type="InterPro" id="IPR018303">
    <property type="entry name" value="ATPase_P-typ_P_site"/>
</dbReference>
<feature type="transmembrane region" description="Helical" evidence="11">
    <location>
        <begin position="30"/>
        <end position="48"/>
    </location>
</feature>
<dbReference type="InterPro" id="IPR023298">
    <property type="entry name" value="ATPase_P-typ_TM_dom_sf"/>
</dbReference>
<dbReference type="PRINTS" id="PR00119">
    <property type="entry name" value="CATATPASE"/>
</dbReference>
<evidence type="ECO:0000256" key="3">
    <source>
        <dbReference type="ARBA" id="ARBA00006024"/>
    </source>
</evidence>
<dbReference type="Gene3D" id="3.40.1110.10">
    <property type="entry name" value="Calcium-transporting ATPase, cytoplasmic domain N"/>
    <property type="match status" value="1"/>
</dbReference>
<evidence type="ECO:0000256" key="1">
    <source>
        <dbReference type="ARBA" id="ARBA00004196"/>
    </source>
</evidence>
<keyword evidence="8 11" id="KW-0472">Membrane</keyword>
<keyword evidence="6" id="KW-1278">Translocase</keyword>
<evidence type="ECO:0000256" key="6">
    <source>
        <dbReference type="ARBA" id="ARBA00022967"/>
    </source>
</evidence>
<dbReference type="RefSeq" id="WP_302244165.1">
    <property type="nucleotide sequence ID" value="NZ_JAULJQ010000004.1"/>
</dbReference>
<reference evidence="13 14" key="1">
    <citation type="submission" date="2023-06" db="EMBL/GenBank/DDBJ databases">
        <title>Campylobacter magnum sp. nov., isolated from cecal contents of domestic pigs (Sus scrofa domesticus).</title>
        <authorList>
            <person name="Papic B."/>
            <person name="Gruntar I."/>
        </authorList>
    </citation>
    <scope>NUCLEOTIDE SEQUENCE [LARGE SCALE GENOMIC DNA]</scope>
    <source>
        <strain evidence="14">34484-21</strain>
    </source>
</reference>
<dbReference type="Proteomes" id="UP001171111">
    <property type="component" value="Unassembled WGS sequence"/>
</dbReference>
<protein>
    <recommendedName>
        <fullName evidence="9">P-type Zn(2+) transporter</fullName>
        <ecNumber evidence="9">7.2.2.12</ecNumber>
    </recommendedName>
</protein>
<feature type="transmembrane region" description="Helical" evidence="11">
    <location>
        <begin position="267"/>
        <end position="293"/>
    </location>
</feature>
<dbReference type="SFLD" id="SFLDG00002">
    <property type="entry name" value="C1.7:_P-type_atpase_like"/>
    <property type="match status" value="1"/>
</dbReference>
<evidence type="ECO:0000256" key="2">
    <source>
        <dbReference type="ARBA" id="ARBA00004370"/>
    </source>
</evidence>
<dbReference type="InterPro" id="IPR008250">
    <property type="entry name" value="ATPase_P-typ_transduc_dom_A_sf"/>
</dbReference>
<keyword evidence="11" id="KW-0547">Nucleotide-binding</keyword>
<feature type="domain" description="P-type ATPase A" evidence="12">
    <location>
        <begin position="116"/>
        <end position="216"/>
    </location>
</feature>
<dbReference type="NCBIfam" id="TIGR01512">
    <property type="entry name" value="ATPase-IB2_Cd"/>
    <property type="match status" value="1"/>
</dbReference>
<dbReference type="InterPro" id="IPR027256">
    <property type="entry name" value="P-typ_ATPase_IB"/>
</dbReference>
<evidence type="ECO:0000313" key="13">
    <source>
        <dbReference type="EMBL" id="MDO2409299.1"/>
    </source>
</evidence>
<dbReference type="InterPro" id="IPR059000">
    <property type="entry name" value="ATPase_P-type_domA"/>
</dbReference>
<comment type="caution">
    <text evidence="13">The sequence shown here is derived from an EMBL/GenBank/DDBJ whole genome shotgun (WGS) entry which is preliminary data.</text>
</comment>
<keyword evidence="14" id="KW-1185">Reference proteome</keyword>
<gene>
    <name evidence="13" type="ORF">Q2362_04190</name>
</gene>